<organism evidence="2 3">
    <name type="scientific">Penicillium cinerascens</name>
    <dbReference type="NCBI Taxonomy" id="70096"/>
    <lineage>
        <taxon>Eukaryota</taxon>
        <taxon>Fungi</taxon>
        <taxon>Dikarya</taxon>
        <taxon>Ascomycota</taxon>
        <taxon>Pezizomycotina</taxon>
        <taxon>Eurotiomycetes</taxon>
        <taxon>Eurotiomycetidae</taxon>
        <taxon>Eurotiales</taxon>
        <taxon>Aspergillaceae</taxon>
        <taxon>Penicillium</taxon>
    </lineage>
</organism>
<feature type="region of interest" description="Disordered" evidence="1">
    <location>
        <begin position="1"/>
        <end position="25"/>
    </location>
</feature>
<feature type="compositionally biased region" description="Polar residues" evidence="1">
    <location>
        <begin position="1"/>
        <end position="10"/>
    </location>
</feature>
<dbReference type="Proteomes" id="UP001150904">
    <property type="component" value="Unassembled WGS sequence"/>
</dbReference>
<keyword evidence="3" id="KW-1185">Reference proteome</keyword>
<feature type="compositionally biased region" description="Polar residues" evidence="1">
    <location>
        <begin position="641"/>
        <end position="659"/>
    </location>
</feature>
<dbReference type="GeneID" id="83184191"/>
<dbReference type="EMBL" id="JAPQKR010000016">
    <property type="protein sequence ID" value="KAJ5190849.1"/>
    <property type="molecule type" value="Genomic_DNA"/>
</dbReference>
<proteinExistence type="predicted"/>
<feature type="compositionally biased region" description="Low complexity" evidence="1">
    <location>
        <begin position="622"/>
        <end position="636"/>
    </location>
</feature>
<evidence type="ECO:0000256" key="1">
    <source>
        <dbReference type="SAM" id="MobiDB-lite"/>
    </source>
</evidence>
<feature type="region of interest" description="Disordered" evidence="1">
    <location>
        <begin position="461"/>
        <end position="684"/>
    </location>
</feature>
<gene>
    <name evidence="2" type="ORF">N7498_009834</name>
</gene>
<dbReference type="AlphaFoldDB" id="A0A9W9J6V6"/>
<sequence length="684" mass="73974">MDTDTAQPQAQPCGPNDPEQENGFRFTPIKAIKALPRLWERKPATPFQGGIKSKKLWKRFHASFSSMQSLQQSSALEQNAFQTAINSSTTAPSISINASKDTTYSRGVKRLRVGSDNSDDWENARFQQTGRSFLETKWESEMRKRRKLPDAPFNIFDENSQHKPTVASRELDGPANNNAEYDINNGLGDVEGDLAMTASPTPLSHLQSPPKTTIFQDAMQPENLGSSTSEAEPIENQESKPTDEEQSTIINSAEEDSQDIAPTPTKAVRDLTQKQERTLVRSALRSSLDGDDAELLNDFLSKAKAKRAAKAAQMDSQDGATEASSSPEESPEEALTPRSRRVLEDLDANSPSPVKADTSLSKGDGMLGDDAHQGSVSKDIQDDEPAPASPACRRSTRVKAPTANTSAVRNTIALRRAKGTEFVFLQRTEAQQLALATKKNTRNNRGNSVMPKYALQAMAEQDNEEFATVQERSDRKGSSSRRPAPKNVSWNDERLVEFEDDNQTPELEEDDSGSNKSDACGTSVRSGVKTSKKKASTSGRSSRGQVQKISHEAVSESEGGSAIPAVPAATPRSRRVRRLGDSTGVSGTPVKTGSGRISKPPSATVPTDGPSTPPKARRKLVPKSPSSSLLPAPVSKGAVGTEQSFVSGIPMRTNNASSEGSKRKNTLQSSAGCTPMPRRVRARN</sequence>
<protein>
    <submittedName>
        <fullName evidence="2">Uncharacterized protein</fullName>
    </submittedName>
</protein>
<dbReference type="OrthoDB" id="4207369at2759"/>
<reference evidence="2" key="2">
    <citation type="journal article" date="2023" name="IMA Fungus">
        <title>Comparative genomic study of the Penicillium genus elucidates a diverse pangenome and 15 lateral gene transfer events.</title>
        <authorList>
            <person name="Petersen C."/>
            <person name="Sorensen T."/>
            <person name="Nielsen M.R."/>
            <person name="Sondergaard T.E."/>
            <person name="Sorensen J.L."/>
            <person name="Fitzpatrick D.A."/>
            <person name="Frisvad J.C."/>
            <person name="Nielsen K.L."/>
        </authorList>
    </citation>
    <scope>NUCLEOTIDE SEQUENCE</scope>
    <source>
        <strain evidence="2">IBT 15544</strain>
    </source>
</reference>
<feature type="region of interest" description="Disordered" evidence="1">
    <location>
        <begin position="304"/>
        <end position="404"/>
    </location>
</feature>
<feature type="compositionally biased region" description="Acidic residues" evidence="1">
    <location>
        <begin position="498"/>
        <end position="512"/>
    </location>
</feature>
<feature type="compositionally biased region" description="Polar residues" evidence="1">
    <location>
        <begin position="536"/>
        <end position="548"/>
    </location>
</feature>
<feature type="region of interest" description="Disordered" evidence="1">
    <location>
        <begin position="149"/>
        <end position="186"/>
    </location>
</feature>
<evidence type="ECO:0000313" key="3">
    <source>
        <dbReference type="Proteomes" id="UP001150904"/>
    </source>
</evidence>
<dbReference type="RefSeq" id="XP_058303789.1">
    <property type="nucleotide sequence ID" value="XM_058456890.1"/>
</dbReference>
<name>A0A9W9J6V6_9EURO</name>
<evidence type="ECO:0000313" key="2">
    <source>
        <dbReference type="EMBL" id="KAJ5190849.1"/>
    </source>
</evidence>
<accession>A0A9W9J6V6</accession>
<reference evidence="2" key="1">
    <citation type="submission" date="2022-12" db="EMBL/GenBank/DDBJ databases">
        <authorList>
            <person name="Petersen C."/>
        </authorList>
    </citation>
    <scope>NUCLEOTIDE SEQUENCE</scope>
    <source>
        <strain evidence="2">IBT 15544</strain>
    </source>
</reference>
<feature type="region of interest" description="Disordered" evidence="1">
    <location>
        <begin position="219"/>
        <end position="275"/>
    </location>
</feature>
<comment type="caution">
    <text evidence="2">The sequence shown here is derived from an EMBL/GenBank/DDBJ whole genome shotgun (WGS) entry which is preliminary data.</text>
</comment>